<evidence type="ECO:0000313" key="2">
    <source>
        <dbReference type="EMBL" id="KAJ3604844.1"/>
    </source>
</evidence>
<organism evidence="2 3">
    <name type="scientific">Muraenolepis orangiensis</name>
    <name type="common">Patagonian moray cod</name>
    <dbReference type="NCBI Taxonomy" id="630683"/>
    <lineage>
        <taxon>Eukaryota</taxon>
        <taxon>Metazoa</taxon>
        <taxon>Chordata</taxon>
        <taxon>Craniata</taxon>
        <taxon>Vertebrata</taxon>
        <taxon>Euteleostomi</taxon>
        <taxon>Actinopterygii</taxon>
        <taxon>Neopterygii</taxon>
        <taxon>Teleostei</taxon>
        <taxon>Neoteleostei</taxon>
        <taxon>Acanthomorphata</taxon>
        <taxon>Zeiogadaria</taxon>
        <taxon>Gadariae</taxon>
        <taxon>Gadiformes</taxon>
        <taxon>Muraenolepidoidei</taxon>
        <taxon>Muraenolepididae</taxon>
        <taxon>Muraenolepis</taxon>
    </lineage>
</organism>
<accession>A0A9Q0EE09</accession>
<evidence type="ECO:0000313" key="3">
    <source>
        <dbReference type="Proteomes" id="UP001148018"/>
    </source>
</evidence>
<reference evidence="2" key="1">
    <citation type="submission" date="2022-07" db="EMBL/GenBank/DDBJ databases">
        <title>Chromosome-level genome of Muraenolepis orangiensis.</title>
        <authorList>
            <person name="Kim J."/>
        </authorList>
    </citation>
    <scope>NUCLEOTIDE SEQUENCE</scope>
    <source>
        <strain evidence="2">KU_S4_2022</strain>
        <tissue evidence="2">Muscle</tissue>
    </source>
</reference>
<feature type="compositionally biased region" description="Basic and acidic residues" evidence="1">
    <location>
        <begin position="65"/>
        <end position="76"/>
    </location>
</feature>
<comment type="caution">
    <text evidence="2">The sequence shown here is derived from an EMBL/GenBank/DDBJ whole genome shotgun (WGS) entry which is preliminary data.</text>
</comment>
<feature type="region of interest" description="Disordered" evidence="1">
    <location>
        <begin position="32"/>
        <end position="76"/>
    </location>
</feature>
<keyword evidence="3" id="KW-1185">Reference proteome</keyword>
<dbReference type="EMBL" id="JANIIK010000043">
    <property type="protein sequence ID" value="KAJ3604844.1"/>
    <property type="molecule type" value="Genomic_DNA"/>
</dbReference>
<sequence>MKQHTIWLSTRLSPCRRHAACRRYHRLRCGGRAWRDTPGDGTGGGPTGGRVMERKDDGGGAEDGVGERMDRGIKEE</sequence>
<protein>
    <submittedName>
        <fullName evidence="2">Uncharacterized protein</fullName>
    </submittedName>
</protein>
<proteinExistence type="predicted"/>
<dbReference type="AlphaFoldDB" id="A0A9Q0EE09"/>
<dbReference type="Proteomes" id="UP001148018">
    <property type="component" value="Unassembled WGS sequence"/>
</dbReference>
<name>A0A9Q0EE09_9TELE</name>
<gene>
    <name evidence="2" type="ORF">NHX12_026896</name>
</gene>
<evidence type="ECO:0000256" key="1">
    <source>
        <dbReference type="SAM" id="MobiDB-lite"/>
    </source>
</evidence>